<evidence type="ECO:0000256" key="1">
    <source>
        <dbReference type="SAM" id="Phobius"/>
    </source>
</evidence>
<keyword evidence="1" id="KW-1133">Transmembrane helix</keyword>
<sequence length="69" mass="7625">MAVGEGIILNEQDLDVMRSHFRSESHKSLKTPAIAFLVENFIQILGIGFDGAIATLCFTALGWLITKFK</sequence>
<comment type="caution">
    <text evidence="2">The sequence shown here is derived from an EMBL/GenBank/DDBJ whole genome shotgun (WGS) entry which is preliminary data.</text>
</comment>
<organism evidence="2 3">
    <name type="scientific">Nostoc spongiaeforme FACHB-130</name>
    <dbReference type="NCBI Taxonomy" id="1357510"/>
    <lineage>
        <taxon>Bacteria</taxon>
        <taxon>Bacillati</taxon>
        <taxon>Cyanobacteriota</taxon>
        <taxon>Cyanophyceae</taxon>
        <taxon>Nostocales</taxon>
        <taxon>Nostocaceae</taxon>
        <taxon>Nostoc</taxon>
    </lineage>
</organism>
<feature type="transmembrane region" description="Helical" evidence="1">
    <location>
        <begin position="41"/>
        <end position="65"/>
    </location>
</feature>
<keyword evidence="1" id="KW-0472">Membrane</keyword>
<reference evidence="2 3" key="1">
    <citation type="journal article" date="2020" name="ISME J.">
        <title>Comparative genomics reveals insights into cyanobacterial evolution and habitat adaptation.</title>
        <authorList>
            <person name="Chen M.Y."/>
            <person name="Teng W.K."/>
            <person name="Zhao L."/>
            <person name="Hu C.X."/>
            <person name="Zhou Y.K."/>
            <person name="Han B.P."/>
            <person name="Song L.R."/>
            <person name="Shu W.S."/>
        </authorList>
    </citation>
    <scope>NUCLEOTIDE SEQUENCE [LARGE SCALE GENOMIC DNA]</scope>
    <source>
        <strain evidence="2 3">FACHB-130</strain>
    </source>
</reference>
<evidence type="ECO:0000313" key="3">
    <source>
        <dbReference type="Proteomes" id="UP000603457"/>
    </source>
</evidence>
<accession>A0ABR8G2K0</accession>
<gene>
    <name evidence="2" type="ORF">H6G74_24290</name>
</gene>
<dbReference type="Proteomes" id="UP000603457">
    <property type="component" value="Unassembled WGS sequence"/>
</dbReference>
<keyword evidence="1" id="KW-0812">Transmembrane</keyword>
<protein>
    <submittedName>
        <fullName evidence="2">Uncharacterized protein</fullName>
    </submittedName>
</protein>
<keyword evidence="3" id="KW-1185">Reference proteome</keyword>
<dbReference type="RefSeq" id="WP_190970073.1">
    <property type="nucleotide sequence ID" value="NZ_JACJTB010000042.1"/>
</dbReference>
<evidence type="ECO:0000313" key="2">
    <source>
        <dbReference type="EMBL" id="MBD2597417.1"/>
    </source>
</evidence>
<proteinExistence type="predicted"/>
<name>A0ABR8G2K0_9NOSO</name>
<dbReference type="EMBL" id="JACJTB010000042">
    <property type="protein sequence ID" value="MBD2597417.1"/>
    <property type="molecule type" value="Genomic_DNA"/>
</dbReference>